<evidence type="ECO:0000313" key="3">
    <source>
        <dbReference type="Proteomes" id="UP001275084"/>
    </source>
</evidence>
<comment type="caution">
    <text evidence="2">The sequence shown here is derived from an EMBL/GenBank/DDBJ whole genome shotgun (WGS) entry which is preliminary data.</text>
</comment>
<gene>
    <name evidence="2" type="ORF">B0T25DRAFT_175599</name>
</gene>
<dbReference type="EMBL" id="JAUIQD010000003">
    <property type="protein sequence ID" value="KAK3358029.1"/>
    <property type="molecule type" value="Genomic_DNA"/>
</dbReference>
<evidence type="ECO:0000256" key="1">
    <source>
        <dbReference type="SAM" id="MobiDB-lite"/>
    </source>
</evidence>
<reference evidence="2" key="1">
    <citation type="journal article" date="2023" name="Mol. Phylogenet. Evol.">
        <title>Genome-scale phylogeny and comparative genomics of the fungal order Sordariales.</title>
        <authorList>
            <person name="Hensen N."/>
            <person name="Bonometti L."/>
            <person name="Westerberg I."/>
            <person name="Brannstrom I.O."/>
            <person name="Guillou S."/>
            <person name="Cros-Aarteil S."/>
            <person name="Calhoun S."/>
            <person name="Haridas S."/>
            <person name="Kuo A."/>
            <person name="Mondo S."/>
            <person name="Pangilinan J."/>
            <person name="Riley R."/>
            <person name="LaButti K."/>
            <person name="Andreopoulos B."/>
            <person name="Lipzen A."/>
            <person name="Chen C."/>
            <person name="Yan M."/>
            <person name="Daum C."/>
            <person name="Ng V."/>
            <person name="Clum A."/>
            <person name="Steindorff A."/>
            <person name="Ohm R.A."/>
            <person name="Martin F."/>
            <person name="Silar P."/>
            <person name="Natvig D.O."/>
            <person name="Lalanne C."/>
            <person name="Gautier V."/>
            <person name="Ament-Velasquez S.L."/>
            <person name="Kruys A."/>
            <person name="Hutchinson M.I."/>
            <person name="Powell A.J."/>
            <person name="Barry K."/>
            <person name="Miller A.N."/>
            <person name="Grigoriev I.V."/>
            <person name="Debuchy R."/>
            <person name="Gladieux P."/>
            <person name="Hiltunen Thoren M."/>
            <person name="Johannesson H."/>
        </authorList>
    </citation>
    <scope>NUCLEOTIDE SEQUENCE</scope>
    <source>
        <strain evidence="2">CBS 955.72</strain>
    </source>
</reference>
<reference evidence="2" key="2">
    <citation type="submission" date="2023-06" db="EMBL/GenBank/DDBJ databases">
        <authorList>
            <consortium name="Lawrence Berkeley National Laboratory"/>
            <person name="Haridas S."/>
            <person name="Hensen N."/>
            <person name="Bonometti L."/>
            <person name="Westerberg I."/>
            <person name="Brannstrom I.O."/>
            <person name="Guillou S."/>
            <person name="Cros-Aarteil S."/>
            <person name="Calhoun S."/>
            <person name="Kuo A."/>
            <person name="Mondo S."/>
            <person name="Pangilinan J."/>
            <person name="Riley R."/>
            <person name="Labutti K."/>
            <person name="Andreopoulos B."/>
            <person name="Lipzen A."/>
            <person name="Chen C."/>
            <person name="Yanf M."/>
            <person name="Daum C."/>
            <person name="Ng V."/>
            <person name="Clum A."/>
            <person name="Steindorff A."/>
            <person name="Ohm R."/>
            <person name="Martin F."/>
            <person name="Silar P."/>
            <person name="Natvig D."/>
            <person name="Lalanne C."/>
            <person name="Gautier V."/>
            <person name="Ament-Velasquez S.L."/>
            <person name="Kruys A."/>
            <person name="Hutchinson M.I."/>
            <person name="Powell A.J."/>
            <person name="Barry K."/>
            <person name="Miller A.N."/>
            <person name="Grigoriev I.V."/>
            <person name="Debuchy R."/>
            <person name="Gladieux P."/>
            <person name="Thoren M.H."/>
            <person name="Johannesson H."/>
        </authorList>
    </citation>
    <scope>NUCLEOTIDE SEQUENCE</scope>
    <source>
        <strain evidence="2">CBS 955.72</strain>
    </source>
</reference>
<feature type="region of interest" description="Disordered" evidence="1">
    <location>
        <begin position="199"/>
        <end position="219"/>
    </location>
</feature>
<protein>
    <submittedName>
        <fullName evidence="2">Uncharacterized protein</fullName>
    </submittedName>
</protein>
<name>A0AAJ0HNI8_9PEZI</name>
<proteinExistence type="predicted"/>
<evidence type="ECO:0000313" key="2">
    <source>
        <dbReference type="EMBL" id="KAK3358029.1"/>
    </source>
</evidence>
<dbReference type="Proteomes" id="UP001275084">
    <property type="component" value="Unassembled WGS sequence"/>
</dbReference>
<accession>A0AAJ0HNI8</accession>
<organism evidence="2 3">
    <name type="scientific">Lasiosphaeria hispida</name>
    <dbReference type="NCBI Taxonomy" id="260671"/>
    <lineage>
        <taxon>Eukaryota</taxon>
        <taxon>Fungi</taxon>
        <taxon>Dikarya</taxon>
        <taxon>Ascomycota</taxon>
        <taxon>Pezizomycotina</taxon>
        <taxon>Sordariomycetes</taxon>
        <taxon>Sordariomycetidae</taxon>
        <taxon>Sordariales</taxon>
        <taxon>Lasiosphaeriaceae</taxon>
        <taxon>Lasiosphaeria</taxon>
    </lineage>
</organism>
<dbReference type="AlphaFoldDB" id="A0AAJ0HNI8"/>
<keyword evidence="3" id="KW-1185">Reference proteome</keyword>
<sequence>MLSPAPARFIDLYRHSTHRVCFNPVPRGFCANLCCRKGNRPCREMTMNTLAEWPSQFGPEQPAEVFFLTGQRQLSFYRHNNSNRVFRVVESAPSETNRNRLFINLDSDAVLLLYAISGEPRTSYDIQVEYFEGKMPVLYSFRDRTEAFRFQRLVTGFRAVESFSRVGCSVVFRGRLGVFGRDSEREGRGEVQFWRTTATAPEPSSLPPMGPSTRSLPQSLAAPSTSYQIERRSSVITVQSDRSGDRELVISAAPPKPILMAFIQSSSRYTMLRIDVTDLVCKHVSGNWIELSSANRSFVIESLSVEKSKRQLWNVCAMGRGAENKDEGIELLKCTNLSLELQGPQQIADFEKRMLYLKAQWLKSEQQRTVTLSAMSSGKVPATAVSPNSATSPVSFLSIPSAAATRPGEYFELATEPPTQELDSISLNNIAELDGNGVDIDGCDDWSSIPFVPRTSWEPILVSQPTFTLPEANFTPMQEDDRIGGTRRRWGFLERLRPSVDRPR</sequence>